<dbReference type="Pfam" id="PF17775">
    <property type="entry name" value="YchJ_M-like"/>
    <property type="match status" value="1"/>
</dbReference>
<dbReference type="Pfam" id="PF02810">
    <property type="entry name" value="SEC-C"/>
    <property type="match status" value="2"/>
</dbReference>
<dbReference type="InterPro" id="IPR032710">
    <property type="entry name" value="NTF2-like_dom_sf"/>
</dbReference>
<dbReference type="PANTHER" id="PTHR33747">
    <property type="entry name" value="UPF0225 PROTEIN SCO1677"/>
    <property type="match status" value="1"/>
</dbReference>
<dbReference type="InterPro" id="IPR048469">
    <property type="entry name" value="YchJ-like_M"/>
</dbReference>
<dbReference type="PANTHER" id="PTHR33747:SF1">
    <property type="entry name" value="ADENYLATE CYCLASE-ASSOCIATED CAP C-TERMINAL DOMAIN-CONTAINING PROTEIN"/>
    <property type="match status" value="1"/>
</dbReference>
<reference evidence="5" key="1">
    <citation type="journal article" date="2017" name="Proc. Natl. Acad. Sci. U.S.A.">
        <title>Simulation of Deepwater Horizon oil plume reveals substrate specialization within a complex community of hydrocarbon degraders.</title>
        <authorList>
            <person name="Hu P."/>
            <person name="Dubinsky E.A."/>
            <person name="Probst A.J."/>
            <person name="Wang J."/>
            <person name="Sieber C.M.K."/>
            <person name="Tom L.M."/>
            <person name="Gardinali P."/>
            <person name="Banfield J.F."/>
            <person name="Atlas R.M."/>
            <person name="Andersen G.L."/>
        </authorList>
    </citation>
    <scope>NUCLEOTIDE SEQUENCE [LARGE SCALE GENOMIC DNA]</scope>
</reference>
<accession>A0A1Y5HTY0</accession>
<dbReference type="HAMAP" id="MF_00612">
    <property type="entry name" value="UPF0225"/>
    <property type="match status" value="1"/>
</dbReference>
<evidence type="ECO:0000256" key="2">
    <source>
        <dbReference type="HAMAP-Rule" id="MF_00612"/>
    </source>
</evidence>
<dbReference type="InterPro" id="IPR004027">
    <property type="entry name" value="SEC_C_motif"/>
</dbReference>
<dbReference type="Gene3D" id="3.10.450.50">
    <property type="match status" value="1"/>
</dbReference>
<dbReference type="AlphaFoldDB" id="A0A1Y5HTY0"/>
<sequence>MTMTATITCPCGSEKIYSDCCEPLHKGQAAASAEALMRSRFSAFALQLEDYLRSSWHPDTRPNQLQLEVDTQWKRLELISADDDKEQGHVHFKAYYREQDQWHLLEETSKFIFENGHWFYHSGDYQPQILKPKRNDPCPCGSGKKLKKCCL</sequence>
<evidence type="ECO:0000259" key="3">
    <source>
        <dbReference type="Pfam" id="PF17775"/>
    </source>
</evidence>
<proteinExistence type="inferred from homology"/>
<gene>
    <name evidence="4" type="ORF">A9R00_04455</name>
</gene>
<protein>
    <recommendedName>
        <fullName evidence="2">UPF0225 protein A9R00_04455</fullName>
    </recommendedName>
</protein>
<comment type="similarity">
    <text evidence="1 2">Belongs to the UPF0225 family.</text>
</comment>
<dbReference type="Proteomes" id="UP000227088">
    <property type="component" value="Unassembled WGS sequence"/>
</dbReference>
<dbReference type="InterPro" id="IPR023006">
    <property type="entry name" value="YchJ-like"/>
</dbReference>
<dbReference type="EMBL" id="MABE01000258">
    <property type="protein sequence ID" value="OUS40756.1"/>
    <property type="molecule type" value="Genomic_DNA"/>
</dbReference>
<evidence type="ECO:0000313" key="4">
    <source>
        <dbReference type="EMBL" id="OUS40756.1"/>
    </source>
</evidence>
<comment type="caution">
    <text evidence="4">The sequence shown here is derived from an EMBL/GenBank/DDBJ whole genome shotgun (WGS) entry which is preliminary data.</text>
</comment>
<dbReference type="SUPFAM" id="SSF54427">
    <property type="entry name" value="NTF2-like"/>
    <property type="match status" value="1"/>
</dbReference>
<feature type="domain" description="YchJ-like middle NTF2-like" evidence="3">
    <location>
        <begin position="32"/>
        <end position="123"/>
    </location>
</feature>
<evidence type="ECO:0000313" key="5">
    <source>
        <dbReference type="Proteomes" id="UP000227088"/>
    </source>
</evidence>
<name>A0A1Y5HTY0_OLEAN</name>
<organism evidence="4 5">
    <name type="scientific">Oleispira antarctica</name>
    <dbReference type="NCBI Taxonomy" id="188908"/>
    <lineage>
        <taxon>Bacteria</taxon>
        <taxon>Pseudomonadati</taxon>
        <taxon>Pseudomonadota</taxon>
        <taxon>Gammaproteobacteria</taxon>
        <taxon>Oceanospirillales</taxon>
        <taxon>Oceanospirillaceae</taxon>
        <taxon>Oleispira</taxon>
    </lineage>
</organism>
<evidence type="ECO:0000256" key="1">
    <source>
        <dbReference type="ARBA" id="ARBA00010839"/>
    </source>
</evidence>
<dbReference type="SUPFAM" id="SSF103642">
    <property type="entry name" value="Sec-C motif"/>
    <property type="match status" value="1"/>
</dbReference>